<reference evidence="1 2" key="2">
    <citation type="submission" date="2018-11" db="EMBL/GenBank/DDBJ databases">
        <authorList>
            <consortium name="Pathogen Informatics"/>
        </authorList>
    </citation>
    <scope>NUCLEOTIDE SEQUENCE [LARGE SCALE GENOMIC DNA]</scope>
</reference>
<dbReference type="InterPro" id="IPR036397">
    <property type="entry name" value="RNaseH_sf"/>
</dbReference>
<dbReference type="Proteomes" id="UP000274504">
    <property type="component" value="Unassembled WGS sequence"/>
</dbReference>
<dbReference type="GO" id="GO:0003676">
    <property type="term" value="F:nucleic acid binding"/>
    <property type="evidence" value="ECO:0007669"/>
    <property type="project" value="InterPro"/>
</dbReference>
<dbReference type="OrthoDB" id="7758825at2759"/>
<accession>A0A0R3S7S3</accession>
<dbReference type="EMBL" id="UYSG01000012">
    <property type="protein sequence ID" value="VDL11742.1"/>
    <property type="molecule type" value="Genomic_DNA"/>
</dbReference>
<name>A0A0R3S7S3_HYMDI</name>
<reference evidence="3" key="1">
    <citation type="submission" date="2017-02" db="UniProtKB">
        <authorList>
            <consortium name="WormBaseParasite"/>
        </authorList>
    </citation>
    <scope>IDENTIFICATION</scope>
</reference>
<protein>
    <submittedName>
        <fullName evidence="3">Exportin(tRNA)</fullName>
    </submittedName>
</protein>
<sequence>MDTLFSLALFQESSPYHLQLDGPAERFVDTLRWAIQKSREEKTEEILNGFLLMYQTTPNPSLNDETLVGQKLKMIRNALLQSVQTSLIPLYASTRLAADTAVYLRDHRPNET</sequence>
<evidence type="ECO:0000313" key="2">
    <source>
        <dbReference type="Proteomes" id="UP000274504"/>
    </source>
</evidence>
<dbReference type="AlphaFoldDB" id="A0A0R3S7S3"/>
<evidence type="ECO:0000313" key="3">
    <source>
        <dbReference type="WBParaSite" id="HDID_0000012301-mRNA-1"/>
    </source>
</evidence>
<organism evidence="3">
    <name type="scientific">Hymenolepis diminuta</name>
    <name type="common">Rat tapeworm</name>
    <dbReference type="NCBI Taxonomy" id="6216"/>
    <lineage>
        <taxon>Eukaryota</taxon>
        <taxon>Metazoa</taxon>
        <taxon>Spiralia</taxon>
        <taxon>Lophotrochozoa</taxon>
        <taxon>Platyhelminthes</taxon>
        <taxon>Cestoda</taxon>
        <taxon>Eucestoda</taxon>
        <taxon>Cyclophyllidea</taxon>
        <taxon>Hymenolepididae</taxon>
        <taxon>Hymenolepis</taxon>
    </lineage>
</organism>
<evidence type="ECO:0000313" key="1">
    <source>
        <dbReference type="EMBL" id="VDL11742.1"/>
    </source>
</evidence>
<dbReference type="Gene3D" id="3.30.420.10">
    <property type="entry name" value="Ribonuclease H-like superfamily/Ribonuclease H"/>
    <property type="match status" value="1"/>
</dbReference>
<proteinExistence type="predicted"/>
<dbReference type="WBParaSite" id="HDID_0000012301-mRNA-1">
    <property type="protein sequence ID" value="HDID_0000012301-mRNA-1"/>
    <property type="gene ID" value="HDID_0000012301"/>
</dbReference>
<gene>
    <name evidence="1" type="ORF">HDID_LOCUS124</name>
</gene>